<organism evidence="8 9">
    <name type="scientific">Eremococcus coleocola ACS-139-V-Col8</name>
    <dbReference type="NCBI Taxonomy" id="908337"/>
    <lineage>
        <taxon>Bacteria</taxon>
        <taxon>Bacillati</taxon>
        <taxon>Bacillota</taxon>
        <taxon>Bacilli</taxon>
        <taxon>Lactobacillales</taxon>
        <taxon>Aerococcaceae</taxon>
        <taxon>Eremococcus</taxon>
    </lineage>
</organism>
<keyword evidence="3" id="KW-0028">Amino-acid biosynthesis</keyword>
<dbReference type="InterPro" id="IPR035994">
    <property type="entry name" value="Nucleoside_phosphorylase_sf"/>
</dbReference>
<dbReference type="AlphaFoldDB" id="E4KP53"/>
<comment type="pathway">
    <text evidence="1">Amino-acid biosynthesis; L-methionine biosynthesis via salvage pathway; S-methyl-5-thio-alpha-D-ribose 1-phosphate from S-methyl-5'-thioadenosine (hydrolase route): step 1/2.</text>
</comment>
<dbReference type="eggNOG" id="COG0775">
    <property type="taxonomic scope" value="Bacteria"/>
</dbReference>
<dbReference type="FunFam" id="3.40.50.1580:FF:000001">
    <property type="entry name" value="MTA/SAH nucleosidase family protein"/>
    <property type="match status" value="1"/>
</dbReference>
<dbReference type="GO" id="GO:0008930">
    <property type="term" value="F:methylthioadenosine nucleosidase activity"/>
    <property type="evidence" value="ECO:0007669"/>
    <property type="project" value="InterPro"/>
</dbReference>
<dbReference type="PANTHER" id="PTHR46832">
    <property type="entry name" value="5'-METHYLTHIOADENOSINE/S-ADENOSYLHOMOCYSTEINE NUCLEOSIDASE"/>
    <property type="match status" value="1"/>
</dbReference>
<dbReference type="Proteomes" id="UP000005990">
    <property type="component" value="Unassembled WGS sequence"/>
</dbReference>
<evidence type="ECO:0000313" key="8">
    <source>
        <dbReference type="EMBL" id="EFR31331.1"/>
    </source>
</evidence>
<keyword evidence="4 8" id="KW-0378">Hydrolase</keyword>
<dbReference type="GO" id="GO:0019284">
    <property type="term" value="P:L-methionine salvage from S-adenosylmethionine"/>
    <property type="evidence" value="ECO:0007669"/>
    <property type="project" value="TreeGrafter"/>
</dbReference>
<protein>
    <recommendedName>
        <fullName evidence="2">adenosylhomocysteine nucleosidase</fullName>
        <ecNumber evidence="2">3.2.2.9</ecNumber>
    </recommendedName>
</protein>
<comment type="caution">
    <text evidence="8">The sequence shown here is derived from an EMBL/GenBank/DDBJ whole genome shotgun (WGS) entry which is preliminary data.</text>
</comment>
<sequence length="229" mass="24536">MIGIIGAMAEEIIRLKEAMAEIEIIELANKTFYKGKLAGKTIVLVESGIGKVNAALVTTLLLNHFPINLLINTGTAGSLDPAVKLGDVVIAHSLTYHDVDVTGFGYERGQMAGMPSLYYPDSQLIRLSQAVVRGMGIEPIVGQIVSGDQFINSIEKTQEIRASFPRARACEMESTAIAQVAQVLEVPFVIIRAISDNADHYASVSFDDFVLEAGAKSAQMVASLLAVVD</sequence>
<dbReference type="InterPro" id="IPR000845">
    <property type="entry name" value="Nucleoside_phosphorylase_d"/>
</dbReference>
<evidence type="ECO:0000256" key="6">
    <source>
        <dbReference type="ARBA" id="ARBA00050313"/>
    </source>
</evidence>
<proteinExistence type="predicted"/>
<keyword evidence="8" id="KW-0326">Glycosidase</keyword>
<evidence type="ECO:0000256" key="3">
    <source>
        <dbReference type="ARBA" id="ARBA00022605"/>
    </source>
</evidence>
<evidence type="ECO:0000313" key="9">
    <source>
        <dbReference type="Proteomes" id="UP000005990"/>
    </source>
</evidence>
<evidence type="ECO:0000256" key="4">
    <source>
        <dbReference type="ARBA" id="ARBA00022801"/>
    </source>
</evidence>
<evidence type="ECO:0000256" key="5">
    <source>
        <dbReference type="ARBA" id="ARBA00023167"/>
    </source>
</evidence>
<dbReference type="Gene3D" id="3.40.50.1580">
    <property type="entry name" value="Nucleoside phosphorylase domain"/>
    <property type="match status" value="1"/>
</dbReference>
<dbReference type="EMBL" id="AENN01000015">
    <property type="protein sequence ID" value="EFR31331.1"/>
    <property type="molecule type" value="Genomic_DNA"/>
</dbReference>
<dbReference type="NCBIfam" id="NF004079">
    <property type="entry name" value="PRK05584.1"/>
    <property type="match status" value="1"/>
</dbReference>
<dbReference type="CDD" id="cd09008">
    <property type="entry name" value="MTAN"/>
    <property type="match status" value="1"/>
</dbReference>
<dbReference type="Pfam" id="PF01048">
    <property type="entry name" value="PNP_UDP_1"/>
    <property type="match status" value="1"/>
</dbReference>
<accession>E4KP53</accession>
<dbReference type="GO" id="GO:0019509">
    <property type="term" value="P:L-methionine salvage from methylthioadenosine"/>
    <property type="evidence" value="ECO:0007669"/>
    <property type="project" value="UniProtKB-UniPathway"/>
</dbReference>
<dbReference type="RefSeq" id="WP_006418534.1">
    <property type="nucleotide sequence ID" value="NZ_AENN01000015.1"/>
</dbReference>
<dbReference type="InterPro" id="IPR010049">
    <property type="entry name" value="MTA_SAH_Nsdase"/>
</dbReference>
<dbReference type="GO" id="GO:0005829">
    <property type="term" value="C:cytosol"/>
    <property type="evidence" value="ECO:0007669"/>
    <property type="project" value="TreeGrafter"/>
</dbReference>
<feature type="domain" description="Nucleoside phosphorylase" evidence="7">
    <location>
        <begin position="2"/>
        <end position="225"/>
    </location>
</feature>
<evidence type="ECO:0000256" key="2">
    <source>
        <dbReference type="ARBA" id="ARBA00011974"/>
    </source>
</evidence>
<dbReference type="NCBIfam" id="TIGR01704">
    <property type="entry name" value="MTA_SAH-Nsdase"/>
    <property type="match status" value="1"/>
</dbReference>
<keyword evidence="5" id="KW-0486">Methionine biosynthesis</keyword>
<reference evidence="8 9" key="1">
    <citation type="submission" date="2010-10" db="EMBL/GenBank/DDBJ databases">
        <authorList>
            <person name="Durkin A.S."/>
            <person name="Madupu R."/>
            <person name="Torralba M."/>
            <person name="Gillis M."/>
            <person name="Methe B."/>
            <person name="Sutton G."/>
            <person name="Nelson K.E."/>
        </authorList>
    </citation>
    <scope>NUCLEOTIDE SEQUENCE [LARGE SCALE GENOMIC DNA]</scope>
    <source>
        <strain evidence="8 9">ACS-139-V-Col8</strain>
    </source>
</reference>
<evidence type="ECO:0000259" key="7">
    <source>
        <dbReference type="Pfam" id="PF01048"/>
    </source>
</evidence>
<dbReference type="PANTHER" id="PTHR46832:SF1">
    <property type="entry name" value="5'-METHYLTHIOADENOSINE_S-ADENOSYLHOMOCYSTEINE NUCLEOSIDASE"/>
    <property type="match status" value="1"/>
</dbReference>
<dbReference type="STRING" id="908337.HMPREF9257_1339"/>
<dbReference type="SUPFAM" id="SSF53167">
    <property type="entry name" value="Purine and uridine phosphorylases"/>
    <property type="match status" value="1"/>
</dbReference>
<dbReference type="GO" id="GO:0009164">
    <property type="term" value="P:nucleoside catabolic process"/>
    <property type="evidence" value="ECO:0007669"/>
    <property type="project" value="InterPro"/>
</dbReference>
<dbReference type="UniPathway" id="UPA00904">
    <property type="reaction ID" value="UER00871"/>
</dbReference>
<evidence type="ECO:0000256" key="1">
    <source>
        <dbReference type="ARBA" id="ARBA00004945"/>
    </source>
</evidence>
<keyword evidence="9" id="KW-1185">Reference proteome</keyword>
<gene>
    <name evidence="8" type="primary">mtnN</name>
    <name evidence="8" type="ORF">HMPREF9257_1339</name>
</gene>
<name>E4KP53_9LACT</name>
<comment type="catalytic activity">
    <reaction evidence="6">
        <text>5'-deoxyadenosine + H2O = 5-deoxy-D-ribose + adenine</text>
        <dbReference type="Rhea" id="RHEA:29859"/>
        <dbReference type="ChEBI" id="CHEBI:15377"/>
        <dbReference type="ChEBI" id="CHEBI:16708"/>
        <dbReference type="ChEBI" id="CHEBI:17319"/>
        <dbReference type="ChEBI" id="CHEBI:149540"/>
        <dbReference type="EC" id="3.2.2.9"/>
    </reaction>
    <physiologicalReaction direction="left-to-right" evidence="6">
        <dbReference type="Rhea" id="RHEA:29860"/>
    </physiologicalReaction>
</comment>
<dbReference type="EC" id="3.2.2.9" evidence="2"/>
<dbReference type="GO" id="GO:0008782">
    <property type="term" value="F:adenosylhomocysteine nucleosidase activity"/>
    <property type="evidence" value="ECO:0007669"/>
    <property type="project" value="UniProtKB-EC"/>
</dbReference>
<dbReference type="OrthoDB" id="9792278at2"/>